<dbReference type="RefSeq" id="WP_224037927.1">
    <property type="nucleotide sequence ID" value="NZ_AP024849.1"/>
</dbReference>
<dbReference type="Proteomes" id="UP000824633">
    <property type="component" value="Chromosome"/>
</dbReference>
<accession>A0ABN6IXR9</accession>
<evidence type="ECO:0000313" key="2">
    <source>
        <dbReference type="Proteomes" id="UP000824633"/>
    </source>
</evidence>
<protein>
    <recommendedName>
        <fullName evidence="3">Bacteriocin</fullName>
    </recommendedName>
</protein>
<sequence length="60" mass="7279">MGFKIIKRNMNIWMKKITHDINLDSNKNNMHCHNFATRCCLTCNRCWDKKYQNQSDEKSK</sequence>
<name>A0ABN6IXR9_9CLOT</name>
<evidence type="ECO:0008006" key="3">
    <source>
        <dbReference type="Google" id="ProtNLM"/>
    </source>
</evidence>
<organism evidence="1 2">
    <name type="scientific">Clostridium gelidum</name>
    <dbReference type="NCBI Taxonomy" id="704125"/>
    <lineage>
        <taxon>Bacteria</taxon>
        <taxon>Bacillati</taxon>
        <taxon>Bacillota</taxon>
        <taxon>Clostridia</taxon>
        <taxon>Eubacteriales</taxon>
        <taxon>Clostridiaceae</taxon>
        <taxon>Clostridium</taxon>
    </lineage>
</organism>
<evidence type="ECO:0000313" key="1">
    <source>
        <dbReference type="EMBL" id="BCZ46451.1"/>
    </source>
</evidence>
<reference evidence="2" key="1">
    <citation type="submission" date="2021-07" db="EMBL/GenBank/DDBJ databases">
        <title>Complete genome sequencing of a Clostridium isolate.</title>
        <authorList>
            <person name="Ueki A."/>
            <person name="Tonouchi A."/>
        </authorList>
    </citation>
    <scope>NUCLEOTIDE SEQUENCE [LARGE SCALE GENOMIC DNA]</scope>
    <source>
        <strain evidence="2">C5S11</strain>
    </source>
</reference>
<dbReference type="EMBL" id="AP024849">
    <property type="protein sequence ID" value="BCZ46451.1"/>
    <property type="molecule type" value="Genomic_DNA"/>
</dbReference>
<keyword evidence="2" id="KW-1185">Reference proteome</keyword>
<gene>
    <name evidence="1" type="ORF">psyc5s11_25180</name>
</gene>
<proteinExistence type="predicted"/>